<evidence type="ECO:0000313" key="1">
    <source>
        <dbReference type="EMBL" id="GFY92814.1"/>
    </source>
</evidence>
<sequence length="245" mass="26736">MGVGGVVTTDLGGCPANQLHLIHLLILRLDLGRDRTPAAELWTTPNVQGECRSPSSKPTLVEGLNLILDRIIDIEVVGSIPAAIVNMLGYLPKPNDLPLFLIQLLVDGSYHLVLFLELITSWGSIATCSMLTQVLNFRDVSSWVTRQPSSQIDSSRFQNARAKTRVEGELTVELMFVLRCLFLEVPTSTLPLILLFLLPGDRTRALNFSSKKESLLFFLAGSLAVANLDDSSSSSPSKECLTSSL</sequence>
<protein>
    <submittedName>
        <fullName evidence="1">Uncharacterized protein</fullName>
    </submittedName>
</protein>
<organism evidence="1 2">
    <name type="scientific">Actinidia rufa</name>
    <dbReference type="NCBI Taxonomy" id="165716"/>
    <lineage>
        <taxon>Eukaryota</taxon>
        <taxon>Viridiplantae</taxon>
        <taxon>Streptophyta</taxon>
        <taxon>Embryophyta</taxon>
        <taxon>Tracheophyta</taxon>
        <taxon>Spermatophyta</taxon>
        <taxon>Magnoliopsida</taxon>
        <taxon>eudicotyledons</taxon>
        <taxon>Gunneridae</taxon>
        <taxon>Pentapetalae</taxon>
        <taxon>asterids</taxon>
        <taxon>Ericales</taxon>
        <taxon>Actinidiaceae</taxon>
        <taxon>Actinidia</taxon>
    </lineage>
</organism>
<proteinExistence type="predicted"/>
<dbReference type="EMBL" id="BJWL01000008">
    <property type="protein sequence ID" value="GFY92814.1"/>
    <property type="molecule type" value="Genomic_DNA"/>
</dbReference>
<dbReference type="AlphaFoldDB" id="A0A7J0F2A8"/>
<name>A0A7J0F2A8_9ERIC</name>
<comment type="caution">
    <text evidence="1">The sequence shown here is derived from an EMBL/GenBank/DDBJ whole genome shotgun (WGS) entry which is preliminary data.</text>
</comment>
<keyword evidence="2" id="KW-1185">Reference proteome</keyword>
<evidence type="ECO:0000313" key="2">
    <source>
        <dbReference type="Proteomes" id="UP000585474"/>
    </source>
</evidence>
<dbReference type="Proteomes" id="UP000585474">
    <property type="component" value="Unassembled WGS sequence"/>
</dbReference>
<accession>A0A7J0F2A8</accession>
<reference evidence="1 2" key="1">
    <citation type="submission" date="2019-07" db="EMBL/GenBank/DDBJ databases">
        <title>De Novo Assembly of kiwifruit Actinidia rufa.</title>
        <authorList>
            <person name="Sugita-Konishi S."/>
            <person name="Sato K."/>
            <person name="Mori E."/>
            <person name="Abe Y."/>
            <person name="Kisaki G."/>
            <person name="Hamano K."/>
            <person name="Suezawa K."/>
            <person name="Otani M."/>
            <person name="Fukuda T."/>
            <person name="Manabe T."/>
            <person name="Gomi K."/>
            <person name="Tabuchi M."/>
            <person name="Akimitsu K."/>
            <person name="Kataoka I."/>
        </authorList>
    </citation>
    <scope>NUCLEOTIDE SEQUENCE [LARGE SCALE GENOMIC DNA]</scope>
    <source>
        <strain evidence="2">cv. Fuchu</strain>
    </source>
</reference>
<gene>
    <name evidence="1" type="ORF">Acr_08g0012100</name>
</gene>